<keyword evidence="1" id="KW-1133">Transmembrane helix</keyword>
<accession>A0A376G622</accession>
<reference evidence="2 3" key="1">
    <citation type="submission" date="2018-06" db="EMBL/GenBank/DDBJ databases">
        <authorList>
            <consortium name="Pathogen Informatics"/>
            <person name="Doyle S."/>
        </authorList>
    </citation>
    <scope>NUCLEOTIDE SEQUENCE [LARGE SCALE GENOMIC DNA]</scope>
    <source>
        <strain evidence="2 3">NCTC13456</strain>
    </source>
</reference>
<evidence type="ECO:0000313" key="2">
    <source>
        <dbReference type="EMBL" id="STD56135.1"/>
    </source>
</evidence>
<dbReference type="AlphaFoldDB" id="A0A376G622"/>
<dbReference type="OrthoDB" id="1450749at2"/>
<gene>
    <name evidence="2" type="ORF">NCTC13456_02116</name>
</gene>
<organism evidence="2 3">
    <name type="scientific">Empedobacter falsenii</name>
    <dbReference type="NCBI Taxonomy" id="343874"/>
    <lineage>
        <taxon>Bacteria</taxon>
        <taxon>Pseudomonadati</taxon>
        <taxon>Bacteroidota</taxon>
        <taxon>Flavobacteriia</taxon>
        <taxon>Flavobacteriales</taxon>
        <taxon>Weeksellaceae</taxon>
        <taxon>Empedobacter</taxon>
    </lineage>
</organism>
<name>A0A376G622_9FLAO</name>
<dbReference type="EMBL" id="UFXS01000001">
    <property type="protein sequence ID" value="STD56135.1"/>
    <property type="molecule type" value="Genomic_DNA"/>
</dbReference>
<proteinExistence type="predicted"/>
<evidence type="ECO:0000313" key="3">
    <source>
        <dbReference type="Proteomes" id="UP000254737"/>
    </source>
</evidence>
<dbReference type="Proteomes" id="UP000254737">
    <property type="component" value="Unassembled WGS sequence"/>
</dbReference>
<dbReference type="STRING" id="343874.GCA_000805695_00134"/>
<feature type="transmembrane region" description="Helical" evidence="1">
    <location>
        <begin position="54"/>
        <end position="75"/>
    </location>
</feature>
<keyword evidence="1" id="KW-0472">Membrane</keyword>
<sequence>MINQYKIAKDNINLYVTLEINPSKRRKFFLFFCILLMISIPISLISIIDSEPQNFIIPISIISFLIFYFIIRYFLWNIYGKENIIINNKTISYNRDFGLYQTKYSSNKYSKLDFAIQKIKNENDLDVGDLVFIDYLEDSQLPEVIFQTSILIPIDDLKKIQQEIELHLFDIDKDKLAGNYIVFSQN</sequence>
<protein>
    <submittedName>
        <fullName evidence="2">Uncharacterized protein</fullName>
    </submittedName>
</protein>
<keyword evidence="1" id="KW-0812">Transmembrane</keyword>
<feature type="transmembrane region" description="Helical" evidence="1">
    <location>
        <begin position="28"/>
        <end position="48"/>
    </location>
</feature>
<dbReference type="RefSeq" id="WP_147279990.1">
    <property type="nucleotide sequence ID" value="NZ_JSYQ01000001.1"/>
</dbReference>
<evidence type="ECO:0000256" key="1">
    <source>
        <dbReference type="SAM" id="Phobius"/>
    </source>
</evidence>